<dbReference type="PANTHER" id="PTHR43158">
    <property type="entry name" value="SKFA PEPTIDE EXPORT ATP-BINDING PROTEIN SKFE"/>
    <property type="match status" value="1"/>
</dbReference>
<dbReference type="PROSITE" id="PS00211">
    <property type="entry name" value="ABC_TRANSPORTER_1"/>
    <property type="match status" value="1"/>
</dbReference>
<dbReference type="SUPFAM" id="SSF52540">
    <property type="entry name" value="P-loop containing nucleoside triphosphate hydrolases"/>
    <property type="match status" value="1"/>
</dbReference>
<gene>
    <name evidence="4" type="ORF">HDA43_001736</name>
</gene>
<organism evidence="4 5">
    <name type="scientific">Streptosporangium sandarakinum</name>
    <dbReference type="NCBI Taxonomy" id="1260955"/>
    <lineage>
        <taxon>Bacteria</taxon>
        <taxon>Bacillati</taxon>
        <taxon>Actinomycetota</taxon>
        <taxon>Actinomycetes</taxon>
        <taxon>Streptosporangiales</taxon>
        <taxon>Streptosporangiaceae</taxon>
        <taxon>Streptosporangium</taxon>
    </lineage>
</organism>
<evidence type="ECO:0000313" key="5">
    <source>
        <dbReference type="Proteomes" id="UP000576393"/>
    </source>
</evidence>
<keyword evidence="1" id="KW-0547">Nucleotide-binding</keyword>
<evidence type="ECO:0000259" key="3">
    <source>
        <dbReference type="PROSITE" id="PS50893"/>
    </source>
</evidence>
<dbReference type="InterPro" id="IPR003593">
    <property type="entry name" value="AAA+_ATPase"/>
</dbReference>
<dbReference type="InterPro" id="IPR017871">
    <property type="entry name" value="ABC_transporter-like_CS"/>
</dbReference>
<dbReference type="Gene3D" id="3.40.50.300">
    <property type="entry name" value="P-loop containing nucleotide triphosphate hydrolases"/>
    <property type="match status" value="1"/>
</dbReference>
<name>A0A852UQ09_9ACTN</name>
<feature type="domain" description="ABC transporter" evidence="3">
    <location>
        <begin position="3"/>
        <end position="228"/>
    </location>
</feature>
<dbReference type="RefSeq" id="WP_179819212.1">
    <property type="nucleotide sequence ID" value="NZ_JACCCO010000001.1"/>
</dbReference>
<dbReference type="Proteomes" id="UP000576393">
    <property type="component" value="Unassembled WGS sequence"/>
</dbReference>
<protein>
    <submittedName>
        <fullName evidence="4">ABC-2 type transport system ATP-binding protein</fullName>
    </submittedName>
</protein>
<dbReference type="AlphaFoldDB" id="A0A852UQ09"/>
<dbReference type="InterPro" id="IPR003439">
    <property type="entry name" value="ABC_transporter-like_ATP-bd"/>
</dbReference>
<evidence type="ECO:0000256" key="2">
    <source>
        <dbReference type="ARBA" id="ARBA00022840"/>
    </source>
</evidence>
<dbReference type="InterPro" id="IPR027417">
    <property type="entry name" value="P-loop_NTPase"/>
</dbReference>
<dbReference type="EMBL" id="JACCCO010000001">
    <property type="protein sequence ID" value="NYF39577.1"/>
    <property type="molecule type" value="Genomic_DNA"/>
</dbReference>
<dbReference type="Pfam" id="PF00005">
    <property type="entry name" value="ABC_tran"/>
    <property type="match status" value="1"/>
</dbReference>
<dbReference type="SMART" id="SM00382">
    <property type="entry name" value="AAA"/>
    <property type="match status" value="1"/>
</dbReference>
<evidence type="ECO:0000313" key="4">
    <source>
        <dbReference type="EMBL" id="NYF39577.1"/>
    </source>
</evidence>
<dbReference type="PANTHER" id="PTHR43158:SF5">
    <property type="entry name" value="ABC TRANSPORTER, ATP-BINDING PROTEIN"/>
    <property type="match status" value="1"/>
</dbReference>
<keyword evidence="5" id="KW-1185">Reference proteome</keyword>
<proteinExistence type="predicted"/>
<evidence type="ECO:0000256" key="1">
    <source>
        <dbReference type="ARBA" id="ARBA00022741"/>
    </source>
</evidence>
<sequence length="288" mass="30966">MRIDVRDLVLRYGETTALDGLTFTLESGKIYGLLGRNGSGKSSLTSVLAAFRRQTSGEALVDGRPVFENADLTRRIGLVRDEGEAITIGTVEDALYFAEGLRPNWDAGYARSLLETFGIPPKANVKAMSKGQRSALGVVVGLASRTPLTMFDEAHLGMDVPSRQAFHDALLADYMAHPRTFVLASHLIEEAAPLFEEVLIIDRGRLVVQEDAGTLLSRGVSVTGPVARVDAFTAGLTVLGARDLGPTRSAMVYGDLDDTRRREAAEAGLELGPVAMQELFVHLTGGPR</sequence>
<comment type="caution">
    <text evidence="4">The sequence shown here is derived from an EMBL/GenBank/DDBJ whole genome shotgun (WGS) entry which is preliminary data.</text>
</comment>
<dbReference type="PROSITE" id="PS50893">
    <property type="entry name" value="ABC_TRANSPORTER_2"/>
    <property type="match status" value="1"/>
</dbReference>
<keyword evidence="2 4" id="KW-0067">ATP-binding</keyword>
<dbReference type="CDD" id="cd03230">
    <property type="entry name" value="ABC_DR_subfamily_A"/>
    <property type="match status" value="1"/>
</dbReference>
<dbReference type="GO" id="GO:0016887">
    <property type="term" value="F:ATP hydrolysis activity"/>
    <property type="evidence" value="ECO:0007669"/>
    <property type="project" value="InterPro"/>
</dbReference>
<dbReference type="GO" id="GO:0005524">
    <property type="term" value="F:ATP binding"/>
    <property type="evidence" value="ECO:0007669"/>
    <property type="project" value="UniProtKB-KW"/>
</dbReference>
<reference evidence="4 5" key="1">
    <citation type="submission" date="2020-07" db="EMBL/GenBank/DDBJ databases">
        <title>Sequencing the genomes of 1000 actinobacteria strains.</title>
        <authorList>
            <person name="Klenk H.-P."/>
        </authorList>
    </citation>
    <scope>NUCLEOTIDE SEQUENCE [LARGE SCALE GENOMIC DNA]</scope>
    <source>
        <strain evidence="4 5">DSM 45763</strain>
    </source>
</reference>
<accession>A0A852UQ09</accession>